<reference evidence="1 2" key="1">
    <citation type="submission" date="2016-06" db="EMBL/GenBank/DDBJ databases">
        <authorList>
            <person name="Kjaerup R.B."/>
            <person name="Dalgaard T.S."/>
            <person name="Juul-Madsen H.R."/>
        </authorList>
    </citation>
    <scope>NUCLEOTIDE SEQUENCE [LARGE SCALE GENOMIC DNA]</scope>
    <source>
        <strain evidence="1 2">DSM 16361</strain>
    </source>
</reference>
<evidence type="ECO:0000313" key="2">
    <source>
        <dbReference type="Proteomes" id="UP000214566"/>
    </source>
</evidence>
<keyword evidence="2" id="KW-1185">Reference proteome</keyword>
<name>A0A238D2N4_THIDL</name>
<protein>
    <submittedName>
        <fullName evidence="1">Uncharacterized protein</fullName>
    </submittedName>
</protein>
<accession>A0A238D2N4</accession>
<gene>
    <name evidence="1" type="ORF">THIARS_60226</name>
</gene>
<dbReference type="Proteomes" id="UP000214566">
    <property type="component" value="Unassembled WGS sequence"/>
</dbReference>
<organism evidence="1 2">
    <name type="scientific">Thiomonas delicata</name>
    <name type="common">Thiomonas cuprina</name>
    <dbReference type="NCBI Taxonomy" id="364030"/>
    <lineage>
        <taxon>Bacteria</taxon>
        <taxon>Pseudomonadati</taxon>
        <taxon>Pseudomonadota</taxon>
        <taxon>Betaproteobacteria</taxon>
        <taxon>Burkholderiales</taxon>
        <taxon>Thiomonas</taxon>
    </lineage>
</organism>
<sequence>MGLKGCAFFLPRLLLRGLENWLTSHLVFHGISYKALFVSFMVHLTDLLLRW</sequence>
<proteinExistence type="predicted"/>
<dbReference type="AlphaFoldDB" id="A0A238D2N4"/>
<evidence type="ECO:0000313" key="1">
    <source>
        <dbReference type="EMBL" id="SBP87513.1"/>
    </source>
</evidence>
<dbReference type="EMBL" id="FLMQ01000055">
    <property type="protein sequence ID" value="SBP87513.1"/>
    <property type="molecule type" value="Genomic_DNA"/>
</dbReference>